<keyword evidence="5" id="KW-0804">Transcription</keyword>
<sequence>MELRHFRYFLIVAEELHFGRAAARLHVSTPTLSQQIRAVEREIGTPLLVRGAREVTLTAAGKVLLVEARKTVQAAEDAIRATRTAAGIVDPVLRLGLLNGSPDWLVSRLVDRAVAGAPGSQVILVSGTTAEQVRLLGRGEVDLAVVRLPVGLPAGCEQVELYDEEIGILMSYEHPLAAQQVLAPADVAGVEVIMYPRELGPGAYDAVLERLRSLGAAVIVSDSKVNAAQWQRVLPLRPKAVVLSSARAAAEPEVVWRPLAGRPLSIVYAGAWRPGSRNPVLRALVQQLRRKPLAQP</sequence>
<dbReference type="Gene3D" id="1.10.10.10">
    <property type="entry name" value="Winged helix-like DNA-binding domain superfamily/Winged helix DNA-binding domain"/>
    <property type="match status" value="1"/>
</dbReference>
<dbReference type="EMBL" id="BAAANY010000008">
    <property type="protein sequence ID" value="GAA1674511.1"/>
    <property type="molecule type" value="Genomic_DNA"/>
</dbReference>
<dbReference type="Pfam" id="PF00126">
    <property type="entry name" value="HTH_1"/>
    <property type="match status" value="1"/>
</dbReference>
<comment type="caution">
    <text evidence="7">The sequence shown here is derived from an EMBL/GenBank/DDBJ whole genome shotgun (WGS) entry which is preliminary data.</text>
</comment>
<keyword evidence="8" id="KW-1185">Reference proteome</keyword>
<dbReference type="InterPro" id="IPR036388">
    <property type="entry name" value="WH-like_DNA-bd_sf"/>
</dbReference>
<dbReference type="InterPro" id="IPR036390">
    <property type="entry name" value="WH_DNA-bd_sf"/>
</dbReference>
<dbReference type="Proteomes" id="UP001500618">
    <property type="component" value="Unassembled WGS sequence"/>
</dbReference>
<dbReference type="PROSITE" id="PS50931">
    <property type="entry name" value="HTH_LYSR"/>
    <property type="match status" value="1"/>
</dbReference>
<reference evidence="7 8" key="1">
    <citation type="journal article" date="2019" name="Int. J. Syst. Evol. Microbiol.">
        <title>The Global Catalogue of Microorganisms (GCM) 10K type strain sequencing project: providing services to taxonomists for standard genome sequencing and annotation.</title>
        <authorList>
            <consortium name="The Broad Institute Genomics Platform"/>
            <consortium name="The Broad Institute Genome Sequencing Center for Infectious Disease"/>
            <person name="Wu L."/>
            <person name="Ma J."/>
        </authorList>
    </citation>
    <scope>NUCLEOTIDE SEQUENCE [LARGE SCALE GENOMIC DNA]</scope>
    <source>
        <strain evidence="7 8">JCM 14718</strain>
    </source>
</reference>
<accession>A0ABN2GPE6</accession>
<evidence type="ECO:0000313" key="7">
    <source>
        <dbReference type="EMBL" id="GAA1674511.1"/>
    </source>
</evidence>
<gene>
    <name evidence="7" type="ORF">GCM10009765_24890</name>
</gene>
<evidence type="ECO:0000256" key="3">
    <source>
        <dbReference type="ARBA" id="ARBA00023125"/>
    </source>
</evidence>
<keyword evidence="3" id="KW-0238">DNA-binding</keyword>
<dbReference type="Pfam" id="PF03466">
    <property type="entry name" value="LysR_substrate"/>
    <property type="match status" value="1"/>
</dbReference>
<dbReference type="InterPro" id="IPR000847">
    <property type="entry name" value="LysR_HTH_N"/>
</dbReference>
<dbReference type="InterPro" id="IPR005119">
    <property type="entry name" value="LysR_subst-bd"/>
</dbReference>
<organism evidence="7 8">
    <name type="scientific">Fodinicola feengrottensis</name>
    <dbReference type="NCBI Taxonomy" id="435914"/>
    <lineage>
        <taxon>Bacteria</taxon>
        <taxon>Bacillati</taxon>
        <taxon>Actinomycetota</taxon>
        <taxon>Actinomycetes</taxon>
        <taxon>Mycobacteriales</taxon>
        <taxon>Fodinicola</taxon>
    </lineage>
</organism>
<evidence type="ECO:0000259" key="6">
    <source>
        <dbReference type="PROSITE" id="PS50931"/>
    </source>
</evidence>
<comment type="similarity">
    <text evidence="1">Belongs to the LysR transcriptional regulatory family.</text>
</comment>
<dbReference type="Gene3D" id="3.40.190.10">
    <property type="entry name" value="Periplasmic binding protein-like II"/>
    <property type="match status" value="2"/>
</dbReference>
<keyword evidence="2" id="KW-0805">Transcription regulation</keyword>
<evidence type="ECO:0000256" key="1">
    <source>
        <dbReference type="ARBA" id="ARBA00009437"/>
    </source>
</evidence>
<dbReference type="SUPFAM" id="SSF46785">
    <property type="entry name" value="Winged helix' DNA-binding domain"/>
    <property type="match status" value="1"/>
</dbReference>
<evidence type="ECO:0000256" key="5">
    <source>
        <dbReference type="ARBA" id="ARBA00023163"/>
    </source>
</evidence>
<dbReference type="SUPFAM" id="SSF53850">
    <property type="entry name" value="Periplasmic binding protein-like II"/>
    <property type="match status" value="1"/>
</dbReference>
<dbReference type="CDD" id="cd08414">
    <property type="entry name" value="PBP2_LTTR_aromatics_like"/>
    <property type="match status" value="1"/>
</dbReference>
<evidence type="ECO:0000256" key="4">
    <source>
        <dbReference type="ARBA" id="ARBA00023159"/>
    </source>
</evidence>
<dbReference type="PRINTS" id="PR00039">
    <property type="entry name" value="HTHLYSR"/>
</dbReference>
<protein>
    <submittedName>
        <fullName evidence="7">LysR family transcriptional regulator</fullName>
    </submittedName>
</protein>
<dbReference type="PANTHER" id="PTHR30346">
    <property type="entry name" value="TRANSCRIPTIONAL DUAL REGULATOR HCAR-RELATED"/>
    <property type="match status" value="1"/>
</dbReference>
<evidence type="ECO:0000313" key="8">
    <source>
        <dbReference type="Proteomes" id="UP001500618"/>
    </source>
</evidence>
<evidence type="ECO:0000256" key="2">
    <source>
        <dbReference type="ARBA" id="ARBA00023015"/>
    </source>
</evidence>
<name>A0ABN2GPE6_9ACTN</name>
<keyword evidence="4" id="KW-0010">Activator</keyword>
<proteinExistence type="inferred from homology"/>
<dbReference type="PANTHER" id="PTHR30346:SF0">
    <property type="entry name" value="HCA OPERON TRANSCRIPTIONAL ACTIVATOR HCAR"/>
    <property type="match status" value="1"/>
</dbReference>
<dbReference type="RefSeq" id="WP_344309944.1">
    <property type="nucleotide sequence ID" value="NZ_BAAANY010000008.1"/>
</dbReference>
<feature type="domain" description="HTH lysR-type" evidence="6">
    <location>
        <begin position="1"/>
        <end position="58"/>
    </location>
</feature>